<dbReference type="Gene3D" id="3.40.630.30">
    <property type="match status" value="1"/>
</dbReference>
<dbReference type="SUPFAM" id="SSF55729">
    <property type="entry name" value="Acyl-CoA N-acyltransferases (Nat)"/>
    <property type="match status" value="1"/>
</dbReference>
<evidence type="ECO:0000313" key="5">
    <source>
        <dbReference type="EMBL" id="KAG7288005.1"/>
    </source>
</evidence>
<name>A0AAD4EVM9_9PEZI</name>
<proteinExistence type="predicted"/>
<dbReference type="EMBL" id="JAHCVI010000003">
    <property type="protein sequence ID" value="KAG7288005.1"/>
    <property type="molecule type" value="Genomic_DNA"/>
</dbReference>
<dbReference type="Proteomes" id="UP001197093">
    <property type="component" value="Unassembled WGS sequence"/>
</dbReference>
<dbReference type="GO" id="GO:0004059">
    <property type="term" value="F:aralkylamine N-acetyltransferase activity"/>
    <property type="evidence" value="ECO:0007669"/>
    <property type="project" value="TreeGrafter"/>
</dbReference>
<evidence type="ECO:0000313" key="6">
    <source>
        <dbReference type="Proteomes" id="UP001197093"/>
    </source>
</evidence>
<keyword evidence="6" id="KW-1185">Reference proteome</keyword>
<dbReference type="InterPro" id="IPR016181">
    <property type="entry name" value="Acyl_CoA_acyltransferase"/>
</dbReference>
<evidence type="ECO:0000256" key="2">
    <source>
        <dbReference type="ARBA" id="ARBA00023315"/>
    </source>
</evidence>
<dbReference type="InterPro" id="IPR051635">
    <property type="entry name" value="SNAT-like"/>
</dbReference>
<reference evidence="5" key="1">
    <citation type="submission" date="2023-02" db="EMBL/GenBank/DDBJ databases">
        <authorList>
            <person name="Palmer J.M."/>
        </authorList>
    </citation>
    <scope>NUCLEOTIDE SEQUENCE</scope>
    <source>
        <strain evidence="5">FW57</strain>
    </source>
</reference>
<dbReference type="InterPro" id="IPR000182">
    <property type="entry name" value="GNAT_dom"/>
</dbReference>
<dbReference type="Pfam" id="PF13673">
    <property type="entry name" value="Acetyltransf_10"/>
    <property type="match status" value="1"/>
</dbReference>
<organism evidence="5 6">
    <name type="scientific">Staphylotrichum longicolle</name>
    <dbReference type="NCBI Taxonomy" id="669026"/>
    <lineage>
        <taxon>Eukaryota</taxon>
        <taxon>Fungi</taxon>
        <taxon>Dikarya</taxon>
        <taxon>Ascomycota</taxon>
        <taxon>Pezizomycotina</taxon>
        <taxon>Sordariomycetes</taxon>
        <taxon>Sordariomycetidae</taxon>
        <taxon>Sordariales</taxon>
        <taxon>Chaetomiaceae</taxon>
        <taxon>Staphylotrichum</taxon>
    </lineage>
</organism>
<feature type="domain" description="N-acetyltransferase" evidence="4">
    <location>
        <begin position="68"/>
        <end position="262"/>
    </location>
</feature>
<feature type="region of interest" description="Disordered" evidence="3">
    <location>
        <begin position="1"/>
        <end position="32"/>
    </location>
</feature>
<dbReference type="PANTHER" id="PTHR10908">
    <property type="entry name" value="SEROTONIN N-ACETYLTRANSFERASE"/>
    <property type="match status" value="1"/>
</dbReference>
<evidence type="ECO:0000256" key="1">
    <source>
        <dbReference type="ARBA" id="ARBA00022679"/>
    </source>
</evidence>
<gene>
    <name evidence="5" type="ORF">NEMBOFW57_007525</name>
</gene>
<keyword evidence="1" id="KW-0808">Transferase</keyword>
<dbReference type="PANTHER" id="PTHR10908:SF0">
    <property type="entry name" value="SEROTONIN N-ACETYLTRANSFERASE"/>
    <property type="match status" value="1"/>
</dbReference>
<dbReference type="GO" id="GO:0005737">
    <property type="term" value="C:cytoplasm"/>
    <property type="evidence" value="ECO:0007669"/>
    <property type="project" value="TreeGrafter"/>
</dbReference>
<sequence>MAGVEKDHPEEQIPSPSQEADQAVDESSDVDGDFAALQKMLSQKRRAAKDSPECRLYKALPFITTFAPNIRPLTISDLESCILLENTAFPNPDHRASPEKAELSLGVFLTVIPEQAKRAGLETLATARPVETGRVDGAVSVLLAHIVSTRCRGDVITDADMGYPKDWRTRGGRAAEDLGHQEAGRTVGIHSLAVLPRLHRCGIGQMIMKAFLDQMKNSGLVDRVALICQDHLVSYYERSGYTHLGESKAQFGGGGWHDMVSP</sequence>
<dbReference type="AlphaFoldDB" id="A0AAD4EVM9"/>
<evidence type="ECO:0000259" key="4">
    <source>
        <dbReference type="PROSITE" id="PS51186"/>
    </source>
</evidence>
<dbReference type="CDD" id="cd04301">
    <property type="entry name" value="NAT_SF"/>
    <property type="match status" value="1"/>
</dbReference>
<protein>
    <recommendedName>
        <fullName evidence="4">N-acetyltransferase domain-containing protein</fullName>
    </recommendedName>
</protein>
<keyword evidence="2" id="KW-0012">Acyltransferase</keyword>
<feature type="compositionally biased region" description="Basic and acidic residues" evidence="3">
    <location>
        <begin position="1"/>
        <end position="11"/>
    </location>
</feature>
<accession>A0AAD4EVM9</accession>
<evidence type="ECO:0000256" key="3">
    <source>
        <dbReference type="SAM" id="MobiDB-lite"/>
    </source>
</evidence>
<dbReference type="PROSITE" id="PS51186">
    <property type="entry name" value="GNAT"/>
    <property type="match status" value="1"/>
</dbReference>
<feature type="compositionally biased region" description="Acidic residues" evidence="3">
    <location>
        <begin position="22"/>
        <end position="32"/>
    </location>
</feature>
<comment type="caution">
    <text evidence="5">The sequence shown here is derived from an EMBL/GenBank/DDBJ whole genome shotgun (WGS) entry which is preliminary data.</text>
</comment>